<dbReference type="GO" id="GO:0004311">
    <property type="term" value="F:geranylgeranyl diphosphate synthase activity"/>
    <property type="evidence" value="ECO:0007669"/>
    <property type="project" value="InterPro"/>
</dbReference>
<dbReference type="GO" id="GO:0051996">
    <property type="term" value="F:squalene synthase [NAD(P)H] activity"/>
    <property type="evidence" value="ECO:0007669"/>
    <property type="project" value="InterPro"/>
</dbReference>
<dbReference type="EMBL" id="QVQT01000001">
    <property type="protein sequence ID" value="RFU18356.1"/>
    <property type="molecule type" value="Genomic_DNA"/>
</dbReference>
<dbReference type="PANTHER" id="PTHR31480">
    <property type="entry name" value="BIFUNCTIONAL LYCOPENE CYCLASE/PHYTOENE SYNTHASE"/>
    <property type="match status" value="1"/>
</dbReference>
<reference evidence="2 3" key="1">
    <citation type="submission" date="2018-08" db="EMBL/GenBank/DDBJ databases">
        <title>Acidipila sp. 4G-K13, an acidobacterium isolated from forest soil.</title>
        <authorList>
            <person name="Gao Z.-H."/>
            <person name="Qiu L.-H."/>
        </authorList>
    </citation>
    <scope>NUCLEOTIDE SEQUENCE [LARGE SCALE GENOMIC DNA]</scope>
    <source>
        <strain evidence="2 3">4G-K13</strain>
    </source>
</reference>
<dbReference type="SFLD" id="SFLDG01212">
    <property type="entry name" value="Phytoene_synthase_like"/>
    <property type="match status" value="1"/>
</dbReference>
<dbReference type="Proteomes" id="UP000264702">
    <property type="component" value="Unassembled WGS sequence"/>
</dbReference>
<dbReference type="InterPro" id="IPR002060">
    <property type="entry name" value="Squ/phyt_synthse"/>
</dbReference>
<name>A0A372ITW0_9BACT</name>
<dbReference type="AlphaFoldDB" id="A0A372ITW0"/>
<keyword evidence="3" id="KW-1185">Reference proteome</keyword>
<sequence length="328" mass="37540">MTATHHLEEDHLKQNPPQVAEAYRVCREIARREAKNFYYAFVALPEAKRNAICAVYAFMRHADDLSDDEAKTIAQRREDLSAWLDAWHRAAAGEAAADPVFIALADAQKRFDISSDLLDQLVHGTSMDLYRERSGNPAIGESVAPFTYDTYTTFAELYQYCYYVASVVGLVCIHIFGYTDRRAEKLAEETGIAFQLTNILRDIREDAERGRIYLPLEDLERFGVGADELAALKSGRHLTLNQRELLEHEANRTEQYYRSGEALLPLISADARPALWVLISIYHALLCRIEERGFDVFSERVSVPTLFKLWILLRGIVRIFFNRLRGRS</sequence>
<dbReference type="SUPFAM" id="SSF48576">
    <property type="entry name" value="Terpenoid synthases"/>
    <property type="match status" value="1"/>
</dbReference>
<protein>
    <submittedName>
        <fullName evidence="2">Phytoene/squalene synthase family protein</fullName>
    </submittedName>
</protein>
<dbReference type="InterPro" id="IPR019845">
    <property type="entry name" value="Squalene/phytoene_synthase_CS"/>
</dbReference>
<dbReference type="InterPro" id="IPR044843">
    <property type="entry name" value="Trans_IPPS_bact-type"/>
</dbReference>
<organism evidence="2 3">
    <name type="scientific">Paracidobacterium acidisoli</name>
    <dbReference type="NCBI Taxonomy" id="2303751"/>
    <lineage>
        <taxon>Bacteria</taxon>
        <taxon>Pseudomonadati</taxon>
        <taxon>Acidobacteriota</taxon>
        <taxon>Terriglobia</taxon>
        <taxon>Terriglobales</taxon>
        <taxon>Acidobacteriaceae</taxon>
        <taxon>Paracidobacterium</taxon>
    </lineage>
</organism>
<evidence type="ECO:0000313" key="2">
    <source>
        <dbReference type="EMBL" id="RFU18356.1"/>
    </source>
</evidence>
<dbReference type="PROSITE" id="PS01044">
    <property type="entry name" value="SQUALEN_PHYTOEN_SYN_1"/>
    <property type="match status" value="1"/>
</dbReference>
<proteinExistence type="predicted"/>
<dbReference type="InterPro" id="IPR033904">
    <property type="entry name" value="Trans_IPPS_HH"/>
</dbReference>
<gene>
    <name evidence="2" type="ORF">D0Y96_01970</name>
</gene>
<evidence type="ECO:0000256" key="1">
    <source>
        <dbReference type="ARBA" id="ARBA00022679"/>
    </source>
</evidence>
<dbReference type="InterPro" id="IPR008949">
    <property type="entry name" value="Isoprenoid_synthase_dom_sf"/>
</dbReference>
<dbReference type="GO" id="GO:0016117">
    <property type="term" value="P:carotenoid biosynthetic process"/>
    <property type="evidence" value="ECO:0007669"/>
    <property type="project" value="UniProtKB-ARBA"/>
</dbReference>
<evidence type="ECO:0000313" key="3">
    <source>
        <dbReference type="Proteomes" id="UP000264702"/>
    </source>
</evidence>
<dbReference type="CDD" id="cd00683">
    <property type="entry name" value="Trans_IPPS_HH"/>
    <property type="match status" value="1"/>
</dbReference>
<accession>A0A372ITW0</accession>
<comment type="caution">
    <text evidence="2">The sequence shown here is derived from an EMBL/GenBank/DDBJ whole genome shotgun (WGS) entry which is preliminary data.</text>
</comment>
<dbReference type="OrthoDB" id="9787280at2"/>
<dbReference type="Pfam" id="PF00494">
    <property type="entry name" value="SQS_PSY"/>
    <property type="match status" value="1"/>
</dbReference>
<keyword evidence="1" id="KW-0808">Transferase</keyword>
<dbReference type="SFLD" id="SFLDS00005">
    <property type="entry name" value="Isoprenoid_Synthase_Type_I"/>
    <property type="match status" value="1"/>
</dbReference>
<dbReference type="Gene3D" id="1.10.600.10">
    <property type="entry name" value="Farnesyl Diphosphate Synthase"/>
    <property type="match status" value="1"/>
</dbReference>
<dbReference type="SFLD" id="SFLDG01018">
    <property type="entry name" value="Squalene/Phytoene_Synthase_Lik"/>
    <property type="match status" value="1"/>
</dbReference>